<proteinExistence type="predicted"/>
<dbReference type="AlphaFoldDB" id="B0MK31"/>
<sequence length="426" mass="49275">MPKGADMAYSELIKNFEKIRSYMREFYVFGFKSRSGYDRKSARSYDDERRRVESWLGDYMRFAKTAEGKNVFLSVDSRTACKNPFYKVWKAKSFTDGDITLHFAVFDILCAPEIKLTLSELVDEIDSLLSGDFTFDESTLRKKLKEYTAEGIIITEKQGRKVLYSRSPDVDVSQLCDVIDFFGETAPCGVIGSFISDKLPPHEKLFTFKHHYITQALDSDIAAMLFDAMQKKSCVTVENLGRHSDKPMSVGLVPLRIYISAQNGRQHLIAYNIKLNRLFSYRLDYISDVKIGEPCERFDELREKLNAAESCMWGVNGRLDTNSTEHVEFDIRIADDEQYIVNRLEREKRCGKVEKIDDNHYRYSADVFDTTEMIPWIRTFICRITRLNFSDRTAENNFKADIEKMYEIYGIEDNTADSGGESDDIQ</sequence>
<keyword evidence="2" id="KW-1185">Reference proteome</keyword>
<reference evidence="1" key="1">
    <citation type="submission" date="2007-10" db="EMBL/GenBank/DDBJ databases">
        <authorList>
            <person name="Fulton L."/>
            <person name="Clifton S."/>
            <person name="Fulton B."/>
            <person name="Xu J."/>
            <person name="Minx P."/>
            <person name="Pepin K.H."/>
            <person name="Johnson M."/>
            <person name="Thiruvilangam P."/>
            <person name="Bhonagiri V."/>
            <person name="Nash W.E."/>
            <person name="Mardis E.R."/>
            <person name="Wilson R.K."/>
        </authorList>
    </citation>
    <scope>NUCLEOTIDE SEQUENCE [LARGE SCALE GENOMIC DNA]</scope>
    <source>
        <strain evidence="1">DSM 15702</strain>
    </source>
</reference>
<evidence type="ECO:0000313" key="2">
    <source>
        <dbReference type="Proteomes" id="UP000005326"/>
    </source>
</evidence>
<organism evidence="1 2">
    <name type="scientific">[Eubacterium] siraeum DSM 15702</name>
    <dbReference type="NCBI Taxonomy" id="428128"/>
    <lineage>
        <taxon>Bacteria</taxon>
        <taxon>Bacillati</taxon>
        <taxon>Bacillota</taxon>
        <taxon>Clostridia</taxon>
        <taxon>Eubacteriales</taxon>
        <taxon>Oscillospiraceae</taxon>
        <taxon>Oscillospiraceae incertae sedis</taxon>
    </lineage>
</organism>
<reference evidence="1" key="2">
    <citation type="submission" date="2014-06" db="EMBL/GenBank/DDBJ databases">
        <title>Draft genome sequence of Eubacterium siraeum (DSM 15702).</title>
        <authorList>
            <person name="Sudarsanam P."/>
            <person name="Ley R."/>
            <person name="Guruge J."/>
            <person name="Turnbaugh P.J."/>
            <person name="Mahowald M."/>
            <person name="Liep D."/>
            <person name="Gordon J."/>
        </authorList>
    </citation>
    <scope>NUCLEOTIDE SEQUENCE</scope>
    <source>
        <strain evidence="1">DSM 15702</strain>
    </source>
</reference>
<comment type="caution">
    <text evidence="1">The sequence shown here is derived from an EMBL/GenBank/DDBJ whole genome shotgun (WGS) entry which is preliminary data.</text>
</comment>
<name>B0MK31_9FIRM</name>
<accession>B0MK31</accession>
<gene>
    <name evidence="1" type="ORF">EUBSIR_00163</name>
</gene>
<dbReference type="Proteomes" id="UP000005326">
    <property type="component" value="Unassembled WGS sequence"/>
</dbReference>
<dbReference type="PROSITE" id="PS52050">
    <property type="entry name" value="WYL"/>
    <property type="match status" value="1"/>
</dbReference>
<protein>
    <submittedName>
        <fullName evidence="1">Uncharacterized protein</fullName>
    </submittedName>
</protein>
<dbReference type="EMBL" id="ABCA03000023">
    <property type="protein sequence ID" value="EDS01963.1"/>
    <property type="molecule type" value="Genomic_DNA"/>
</dbReference>
<evidence type="ECO:0000313" key="1">
    <source>
        <dbReference type="EMBL" id="EDS01963.1"/>
    </source>
</evidence>